<gene>
    <name evidence="1" type="ORF">D9Q98_003685</name>
</gene>
<sequence>MAPAAAGAIATVVAEVCDMDSSSTSYDGMVPRINVLWGQLKGVLTGSPDAETVSALDRAIETGARQLTTLGTRLAAVVLKGNAATVATIEQQLTLACTLATNLATIASEYHLVRAAPALCGCVTLPLECGHALMTRAAVSGSEISRDTAAILQNQARLLAFVMGPHLGHRALAAQLAAPEPLLAWLSAAASTTLALHGPLHGRGLLLEAQLCLASLVAIMMSDVLQPHYLALRRDSGLQHNLVQMLVPALHAAAVAMQLPPDRRPGESNWNTLDDLLIALLSEPLFHIFAEQLESSSGGGFGPFVQRVLQSTCQLFAAAPASCPVELTGSNFAALWQKLASLLATICCQMGESFQQQQQQRGTAVPDAQRQQAARSLLQALSRLPTALRVAAGALTNDVLQDWCIILGTMDQLSVQEPGLSTNHRSTAAGGVRGYHVIDSLADVPAWCSAGTALLRALPHSASLAVMSGCEQAQLSESATARQHHMAACVSSATPATADGTAAGGARHLLAMSVAQAEAVLAAVSLQPALADEHVAVGLLRAIRHGPPVLATISPLRQALEGLAKGLQRESSAAAASSLDEVAALLHREPQPGDGLALAQVAATRSCAYLRCANLAGEGGPAAGQGAGSQRCSKALGAAKLAEQERAG</sequence>
<keyword evidence="2" id="KW-1185">Reference proteome</keyword>
<dbReference type="Proteomes" id="UP001055712">
    <property type="component" value="Unassembled WGS sequence"/>
</dbReference>
<comment type="caution">
    <text evidence="1">The sequence shown here is derived from an EMBL/GenBank/DDBJ whole genome shotgun (WGS) entry which is preliminary data.</text>
</comment>
<reference evidence="1" key="1">
    <citation type="journal article" date="2019" name="Plant J.">
        <title>Chlorella vulgaris genome assembly and annotation reveals the molecular basis for metabolic acclimation to high light conditions.</title>
        <authorList>
            <person name="Cecchin M."/>
            <person name="Marcolungo L."/>
            <person name="Rossato M."/>
            <person name="Girolomoni L."/>
            <person name="Cosentino E."/>
            <person name="Cuine S."/>
            <person name="Li-Beisson Y."/>
            <person name="Delledonne M."/>
            <person name="Ballottari M."/>
        </authorList>
    </citation>
    <scope>NUCLEOTIDE SEQUENCE</scope>
    <source>
        <strain evidence="1">211/11P</strain>
    </source>
</reference>
<name>A0A9D4TTN7_CHLVU</name>
<evidence type="ECO:0000313" key="1">
    <source>
        <dbReference type="EMBL" id="KAI3433883.1"/>
    </source>
</evidence>
<dbReference type="AlphaFoldDB" id="A0A9D4TTN7"/>
<accession>A0A9D4TTN7</accession>
<reference evidence="1" key="2">
    <citation type="submission" date="2020-11" db="EMBL/GenBank/DDBJ databases">
        <authorList>
            <person name="Cecchin M."/>
            <person name="Marcolungo L."/>
            <person name="Rossato M."/>
            <person name="Girolomoni L."/>
            <person name="Cosentino E."/>
            <person name="Cuine S."/>
            <person name="Li-Beisson Y."/>
            <person name="Delledonne M."/>
            <person name="Ballottari M."/>
        </authorList>
    </citation>
    <scope>NUCLEOTIDE SEQUENCE</scope>
    <source>
        <strain evidence="1">211/11P</strain>
        <tissue evidence="1">Whole cell</tissue>
    </source>
</reference>
<protein>
    <submittedName>
        <fullName evidence="1">Uncharacterized protein</fullName>
    </submittedName>
</protein>
<dbReference type="EMBL" id="SIDB01000004">
    <property type="protein sequence ID" value="KAI3433883.1"/>
    <property type="molecule type" value="Genomic_DNA"/>
</dbReference>
<organism evidence="1 2">
    <name type="scientific">Chlorella vulgaris</name>
    <name type="common">Green alga</name>
    <dbReference type="NCBI Taxonomy" id="3077"/>
    <lineage>
        <taxon>Eukaryota</taxon>
        <taxon>Viridiplantae</taxon>
        <taxon>Chlorophyta</taxon>
        <taxon>core chlorophytes</taxon>
        <taxon>Trebouxiophyceae</taxon>
        <taxon>Chlorellales</taxon>
        <taxon>Chlorellaceae</taxon>
        <taxon>Chlorella clade</taxon>
        <taxon>Chlorella</taxon>
    </lineage>
</organism>
<proteinExistence type="predicted"/>
<evidence type="ECO:0000313" key="2">
    <source>
        <dbReference type="Proteomes" id="UP001055712"/>
    </source>
</evidence>